<dbReference type="GO" id="GO:0005737">
    <property type="term" value="C:cytoplasm"/>
    <property type="evidence" value="ECO:0007669"/>
    <property type="project" value="UniProtKB-SubCell"/>
</dbReference>
<dbReference type="AlphaFoldDB" id="A0A1I4PRI8"/>
<gene>
    <name evidence="7" type="primary">pcm</name>
    <name evidence="9" type="ORF">SAMN05421721_102153</name>
</gene>
<dbReference type="STRING" id="195064.SAMN05421721_102153"/>
<dbReference type="InterPro" id="IPR000682">
    <property type="entry name" value="PCMT"/>
</dbReference>
<name>A0A1I4PRI8_ECTMO</name>
<evidence type="ECO:0000256" key="6">
    <source>
        <dbReference type="ARBA" id="ARBA00022691"/>
    </source>
</evidence>
<dbReference type="SUPFAM" id="SSF53335">
    <property type="entry name" value="S-adenosyl-L-methionine-dependent methyltransferases"/>
    <property type="match status" value="1"/>
</dbReference>
<evidence type="ECO:0000313" key="10">
    <source>
        <dbReference type="Proteomes" id="UP000199556"/>
    </source>
</evidence>
<dbReference type="Proteomes" id="UP000199556">
    <property type="component" value="Unassembled WGS sequence"/>
</dbReference>
<dbReference type="HAMAP" id="MF_00090">
    <property type="entry name" value="PIMT"/>
    <property type="match status" value="1"/>
</dbReference>
<dbReference type="FunFam" id="3.40.50.150:FF:000010">
    <property type="entry name" value="Protein-L-isoaspartate O-methyltransferase"/>
    <property type="match status" value="1"/>
</dbReference>
<evidence type="ECO:0000256" key="8">
    <source>
        <dbReference type="SAM" id="MobiDB-lite"/>
    </source>
</evidence>
<dbReference type="Pfam" id="PF01135">
    <property type="entry name" value="PCMT"/>
    <property type="match status" value="1"/>
</dbReference>
<evidence type="ECO:0000256" key="3">
    <source>
        <dbReference type="ARBA" id="ARBA00022490"/>
    </source>
</evidence>
<organism evidence="9 10">
    <name type="scientific">Ectothiorhodospira mobilis</name>
    <dbReference type="NCBI Taxonomy" id="195064"/>
    <lineage>
        <taxon>Bacteria</taxon>
        <taxon>Pseudomonadati</taxon>
        <taxon>Pseudomonadota</taxon>
        <taxon>Gammaproteobacteria</taxon>
        <taxon>Chromatiales</taxon>
        <taxon>Ectothiorhodospiraceae</taxon>
        <taxon>Ectothiorhodospira</taxon>
    </lineage>
</organism>
<evidence type="ECO:0000256" key="5">
    <source>
        <dbReference type="ARBA" id="ARBA00022679"/>
    </source>
</evidence>
<sequence>MKDPIDRLLRRIRGDYQATAATTGLEAPSPGVEAALRRVPRERFIPEDLAHRAWENTALPIGFGQTISQPFIVALMTELLALDKDSRVLEVGTGCGYQTAVLAEMAAQVHTIEVVPELARAARERLEALGYNRVQTRVGDGRAGWPEAAPFDAILVTAAAPEIPPALPEQLRPGGRLVLPVDSGWQAQDLWVVTRAQDGDLQRRKVLGVRFVPLVPGQRPRPPTLAIRADSCPPGPKPPRSTPPRDACG</sequence>
<evidence type="ECO:0000256" key="1">
    <source>
        <dbReference type="ARBA" id="ARBA00004496"/>
    </source>
</evidence>
<feature type="compositionally biased region" description="Pro residues" evidence="8">
    <location>
        <begin position="233"/>
        <end position="242"/>
    </location>
</feature>
<dbReference type="PANTHER" id="PTHR11579">
    <property type="entry name" value="PROTEIN-L-ISOASPARTATE O-METHYLTRANSFERASE"/>
    <property type="match status" value="1"/>
</dbReference>
<proteinExistence type="inferred from homology"/>
<dbReference type="InterPro" id="IPR029063">
    <property type="entry name" value="SAM-dependent_MTases_sf"/>
</dbReference>
<keyword evidence="5 7" id="KW-0808">Transferase</keyword>
<protein>
    <recommendedName>
        <fullName evidence="7">Protein-L-isoaspartate O-methyltransferase</fullName>
        <ecNumber evidence="7">2.1.1.77</ecNumber>
    </recommendedName>
    <alternativeName>
        <fullName evidence="7">L-isoaspartyl protein carboxyl methyltransferase</fullName>
    </alternativeName>
    <alternativeName>
        <fullName evidence="7">Protein L-isoaspartyl methyltransferase</fullName>
    </alternativeName>
    <alternativeName>
        <fullName evidence="7">Protein-beta-aspartate methyltransferase</fullName>
        <shortName evidence="7">PIMT</shortName>
    </alternativeName>
</protein>
<dbReference type="GO" id="GO:0030091">
    <property type="term" value="P:protein repair"/>
    <property type="evidence" value="ECO:0007669"/>
    <property type="project" value="UniProtKB-UniRule"/>
</dbReference>
<comment type="subcellular location">
    <subcellularLocation>
        <location evidence="1 7">Cytoplasm</location>
    </subcellularLocation>
</comment>
<evidence type="ECO:0000313" key="9">
    <source>
        <dbReference type="EMBL" id="SFM30093.1"/>
    </source>
</evidence>
<dbReference type="Gene3D" id="3.40.50.150">
    <property type="entry name" value="Vaccinia Virus protein VP39"/>
    <property type="match status" value="1"/>
</dbReference>
<dbReference type="PANTHER" id="PTHR11579:SF0">
    <property type="entry name" value="PROTEIN-L-ISOASPARTATE(D-ASPARTATE) O-METHYLTRANSFERASE"/>
    <property type="match status" value="1"/>
</dbReference>
<keyword evidence="4 7" id="KW-0489">Methyltransferase</keyword>
<dbReference type="CDD" id="cd02440">
    <property type="entry name" value="AdoMet_MTases"/>
    <property type="match status" value="1"/>
</dbReference>
<accession>A0A1I4PRI8</accession>
<keyword evidence="3 7" id="KW-0963">Cytoplasm</keyword>
<dbReference type="PROSITE" id="PS01279">
    <property type="entry name" value="PCMT"/>
    <property type="match status" value="1"/>
</dbReference>
<evidence type="ECO:0000256" key="4">
    <source>
        <dbReference type="ARBA" id="ARBA00022603"/>
    </source>
</evidence>
<feature type="region of interest" description="Disordered" evidence="8">
    <location>
        <begin position="220"/>
        <end position="249"/>
    </location>
</feature>
<dbReference type="GO" id="GO:0004719">
    <property type="term" value="F:protein-L-isoaspartate (D-aspartate) O-methyltransferase activity"/>
    <property type="evidence" value="ECO:0007669"/>
    <property type="project" value="UniProtKB-UniRule"/>
</dbReference>
<feature type="active site" evidence="7">
    <location>
        <position position="68"/>
    </location>
</feature>
<dbReference type="OrthoDB" id="9810066at2"/>
<comment type="similarity">
    <text evidence="2 7">Belongs to the methyltransferase superfamily. L-isoaspartyl/D-aspartyl protein methyltransferase family.</text>
</comment>
<dbReference type="NCBIfam" id="NF001453">
    <property type="entry name" value="PRK00312.1"/>
    <property type="match status" value="1"/>
</dbReference>
<evidence type="ECO:0000256" key="7">
    <source>
        <dbReference type="HAMAP-Rule" id="MF_00090"/>
    </source>
</evidence>
<comment type="function">
    <text evidence="7">Catalyzes the methyl esterification of L-isoaspartyl residues in peptides and proteins that result from spontaneous decomposition of normal L-aspartyl and L-asparaginyl residues. It plays a role in the repair and/or degradation of damaged proteins.</text>
</comment>
<dbReference type="EMBL" id="FOUO01000002">
    <property type="protein sequence ID" value="SFM30093.1"/>
    <property type="molecule type" value="Genomic_DNA"/>
</dbReference>
<dbReference type="EC" id="2.1.1.77" evidence="7"/>
<dbReference type="RefSeq" id="WP_090483695.1">
    <property type="nucleotide sequence ID" value="NZ_FOUO01000002.1"/>
</dbReference>
<keyword evidence="10" id="KW-1185">Reference proteome</keyword>
<reference evidence="9 10" key="1">
    <citation type="submission" date="2016-10" db="EMBL/GenBank/DDBJ databases">
        <authorList>
            <person name="de Groot N.N."/>
        </authorList>
    </citation>
    <scope>NUCLEOTIDE SEQUENCE [LARGE SCALE GENOMIC DNA]</scope>
    <source>
        <strain evidence="9 10">DSM 4180</strain>
    </source>
</reference>
<evidence type="ECO:0000256" key="2">
    <source>
        <dbReference type="ARBA" id="ARBA00005369"/>
    </source>
</evidence>
<dbReference type="NCBIfam" id="TIGR00080">
    <property type="entry name" value="pimt"/>
    <property type="match status" value="1"/>
</dbReference>
<comment type="catalytic activity">
    <reaction evidence="7">
        <text>[protein]-L-isoaspartate + S-adenosyl-L-methionine = [protein]-L-isoaspartate alpha-methyl ester + S-adenosyl-L-homocysteine</text>
        <dbReference type="Rhea" id="RHEA:12705"/>
        <dbReference type="Rhea" id="RHEA-COMP:12143"/>
        <dbReference type="Rhea" id="RHEA-COMP:12144"/>
        <dbReference type="ChEBI" id="CHEBI:57856"/>
        <dbReference type="ChEBI" id="CHEBI:59789"/>
        <dbReference type="ChEBI" id="CHEBI:90596"/>
        <dbReference type="ChEBI" id="CHEBI:90598"/>
        <dbReference type="EC" id="2.1.1.77"/>
    </reaction>
</comment>
<keyword evidence="6 7" id="KW-0949">S-adenosyl-L-methionine</keyword>
<dbReference type="GO" id="GO:0032259">
    <property type="term" value="P:methylation"/>
    <property type="evidence" value="ECO:0007669"/>
    <property type="project" value="UniProtKB-KW"/>
</dbReference>